<comment type="caution">
    <text evidence="1">The sequence shown here is derived from an EMBL/GenBank/DDBJ whole genome shotgun (WGS) entry which is preliminary data.</text>
</comment>
<proteinExistence type="predicted"/>
<dbReference type="OrthoDB" id="3197787at2759"/>
<evidence type="ECO:0000313" key="2">
    <source>
        <dbReference type="Proteomes" id="UP001063166"/>
    </source>
</evidence>
<organism evidence="1 2">
    <name type="scientific">Lyophyllum shimeji</name>
    <name type="common">Hon-shimeji</name>
    <name type="synonym">Tricholoma shimeji</name>
    <dbReference type="NCBI Taxonomy" id="47721"/>
    <lineage>
        <taxon>Eukaryota</taxon>
        <taxon>Fungi</taxon>
        <taxon>Dikarya</taxon>
        <taxon>Basidiomycota</taxon>
        <taxon>Agaricomycotina</taxon>
        <taxon>Agaricomycetes</taxon>
        <taxon>Agaricomycetidae</taxon>
        <taxon>Agaricales</taxon>
        <taxon>Tricholomatineae</taxon>
        <taxon>Lyophyllaceae</taxon>
        <taxon>Lyophyllum</taxon>
    </lineage>
</organism>
<sequence length="190" mass="21101">MATHPDKPAHTVLAPVHARRPLPPNYIGADPYDMVGKVLRRVRRSSRHPSVTLEFSDNTSFQILVDGYDPMYPGVPKELEIDYELRALSNSDAPFDLPVIGCTLITLLDKAFERKLDDDARELRWDQKHLGIAFKFAEEAPRWRSTVTSISKNPGAPGRIHDATINTSLVPGVSRCREVPSSCDIPAASS</sequence>
<accession>A0A9P3UK36</accession>
<dbReference type="Proteomes" id="UP001063166">
    <property type="component" value="Unassembled WGS sequence"/>
</dbReference>
<name>A0A9P3UK36_LYOSH</name>
<keyword evidence="2" id="KW-1185">Reference proteome</keyword>
<reference evidence="1" key="1">
    <citation type="submission" date="2022-07" db="EMBL/GenBank/DDBJ databases">
        <title>The genome of Lyophyllum shimeji provides insight into the initial evolution of ectomycorrhizal fungal genome.</title>
        <authorList>
            <person name="Kobayashi Y."/>
            <person name="Shibata T."/>
            <person name="Hirakawa H."/>
            <person name="Shigenobu S."/>
            <person name="Nishiyama T."/>
            <person name="Yamada A."/>
            <person name="Hasebe M."/>
            <person name="Kawaguchi M."/>
        </authorList>
    </citation>
    <scope>NUCLEOTIDE SEQUENCE</scope>
    <source>
        <strain evidence="1">AT787</strain>
    </source>
</reference>
<dbReference type="AlphaFoldDB" id="A0A9P3UK36"/>
<dbReference type="EMBL" id="BRPK01000004">
    <property type="protein sequence ID" value="GLB37629.1"/>
    <property type="molecule type" value="Genomic_DNA"/>
</dbReference>
<gene>
    <name evidence="1" type="ORF">LshimejAT787_0406800</name>
</gene>
<evidence type="ECO:0000313" key="1">
    <source>
        <dbReference type="EMBL" id="GLB37629.1"/>
    </source>
</evidence>
<protein>
    <submittedName>
        <fullName evidence="1">Uncharacterized protein</fullName>
    </submittedName>
</protein>